<name>A0A136WG21_9FIRM</name>
<gene>
    <name evidence="1" type="ORF">CLNEO_13710</name>
</gene>
<reference evidence="1 2" key="1">
    <citation type="submission" date="2016-01" db="EMBL/GenBank/DDBJ databases">
        <title>Genome sequence of Clostridium neopropionicum X4, DSM-3847.</title>
        <authorList>
            <person name="Poehlein A."/>
            <person name="Beck M.H."/>
            <person name="Bengelsdorf F.R."/>
            <person name="Daniel R."/>
            <person name="Duerre P."/>
        </authorList>
    </citation>
    <scope>NUCLEOTIDE SEQUENCE [LARGE SCALE GENOMIC DNA]</scope>
    <source>
        <strain evidence="1 2">DSM-3847</strain>
    </source>
</reference>
<proteinExistence type="predicted"/>
<accession>A0A136WG21</accession>
<comment type="caution">
    <text evidence="1">The sequence shown here is derived from an EMBL/GenBank/DDBJ whole genome shotgun (WGS) entry which is preliminary data.</text>
</comment>
<dbReference type="AlphaFoldDB" id="A0A136WG21"/>
<dbReference type="STRING" id="36847.CLNEO_13710"/>
<evidence type="ECO:0000313" key="2">
    <source>
        <dbReference type="Proteomes" id="UP000070539"/>
    </source>
</evidence>
<organism evidence="1 2">
    <name type="scientific">Anaerotignum neopropionicum</name>
    <dbReference type="NCBI Taxonomy" id="36847"/>
    <lineage>
        <taxon>Bacteria</taxon>
        <taxon>Bacillati</taxon>
        <taxon>Bacillota</taxon>
        <taxon>Clostridia</taxon>
        <taxon>Lachnospirales</taxon>
        <taxon>Anaerotignaceae</taxon>
        <taxon>Anaerotignum</taxon>
    </lineage>
</organism>
<keyword evidence="2" id="KW-1185">Reference proteome</keyword>
<dbReference type="EMBL" id="LRVM01000003">
    <property type="protein sequence ID" value="KXL53400.1"/>
    <property type="molecule type" value="Genomic_DNA"/>
</dbReference>
<protein>
    <submittedName>
        <fullName evidence="1">Uncharacterized protein</fullName>
    </submittedName>
</protein>
<dbReference type="Proteomes" id="UP000070539">
    <property type="component" value="Unassembled WGS sequence"/>
</dbReference>
<sequence length="83" mass="9627">MNDITVNERIKITNIKRHEYLGEGVIFAKLIYQGKKYTLKYDYIKKEMLGCAACGYIEMPWNEGRGVWNLIKEALDKAKIRAG</sequence>
<dbReference type="RefSeq" id="WP_066086415.1">
    <property type="nucleotide sequence ID" value="NZ_LRVM01000003.1"/>
</dbReference>
<evidence type="ECO:0000313" key="1">
    <source>
        <dbReference type="EMBL" id="KXL53400.1"/>
    </source>
</evidence>